<dbReference type="EMBL" id="JACIEB010000003">
    <property type="protein sequence ID" value="MBB3981786.1"/>
    <property type="molecule type" value="Genomic_DNA"/>
</dbReference>
<dbReference type="Proteomes" id="UP000552757">
    <property type="component" value="Unassembled WGS sequence"/>
</dbReference>
<proteinExistence type="predicted"/>
<protein>
    <submittedName>
        <fullName evidence="3">Phosphate-selective porin OprO/OprP</fullName>
    </submittedName>
</protein>
<dbReference type="InterPro" id="IPR023614">
    <property type="entry name" value="Porin_dom_sf"/>
</dbReference>
<keyword evidence="1" id="KW-0175">Coiled coil</keyword>
<dbReference type="Pfam" id="PF07396">
    <property type="entry name" value="Porin_O_P"/>
    <property type="match status" value="1"/>
</dbReference>
<evidence type="ECO:0000313" key="4">
    <source>
        <dbReference type="Proteomes" id="UP000552757"/>
    </source>
</evidence>
<keyword evidence="2" id="KW-0732">Signal</keyword>
<organism evidence="3 4">
    <name type="scientific">Sphingobium fontiphilum</name>
    <dbReference type="NCBI Taxonomy" id="944425"/>
    <lineage>
        <taxon>Bacteria</taxon>
        <taxon>Pseudomonadati</taxon>
        <taxon>Pseudomonadota</taxon>
        <taxon>Alphaproteobacteria</taxon>
        <taxon>Sphingomonadales</taxon>
        <taxon>Sphingomonadaceae</taxon>
        <taxon>Sphingobium</taxon>
    </lineage>
</organism>
<comment type="caution">
    <text evidence="3">The sequence shown here is derived from an EMBL/GenBank/DDBJ whole genome shotgun (WGS) entry which is preliminary data.</text>
</comment>
<evidence type="ECO:0000256" key="2">
    <source>
        <dbReference type="SAM" id="SignalP"/>
    </source>
</evidence>
<dbReference type="SUPFAM" id="SSF56935">
    <property type="entry name" value="Porins"/>
    <property type="match status" value="1"/>
</dbReference>
<dbReference type="AlphaFoldDB" id="A0A7W6DEH3"/>
<gene>
    <name evidence="3" type="ORF">GGR44_001445</name>
</gene>
<keyword evidence="4" id="KW-1185">Reference proteome</keyword>
<dbReference type="Gene3D" id="2.40.160.10">
    <property type="entry name" value="Porin"/>
    <property type="match status" value="1"/>
</dbReference>
<evidence type="ECO:0000256" key="1">
    <source>
        <dbReference type="SAM" id="Coils"/>
    </source>
</evidence>
<feature type="signal peptide" evidence="2">
    <location>
        <begin position="1"/>
        <end position="31"/>
    </location>
</feature>
<feature type="coiled-coil region" evidence="1">
    <location>
        <begin position="38"/>
        <end position="65"/>
    </location>
</feature>
<feature type="chain" id="PRO_5031312004" evidence="2">
    <location>
        <begin position="32"/>
        <end position="473"/>
    </location>
</feature>
<sequence>MKAGMAMRKFGQLGSMLLAGTALCLPVQAMAAISDAEAQALRDQVAALTARLEALEQRLATREAAPVAAGGATIPAAAQLASGGAKPKGTITSIGWKGSPQFKSDDKLFKVKGRIQYDAGYVSAPPGSADQGFGSGSETRRIRLGGEGKLGAGFGYKLELELSDNSVDLVDTFVTYEKGGWLLTVGNHNQFQSLDELIGDTTGSTMERAAFTDAFNFERRLGVSAQYARGPWLAQFGLFSDDITALSNSSDGVNGGDENNSIGVDGRIVLAPKIGKTQLHLGLSGHWRDLGRTADAGTRYRQRPYLHFSNSRVMTTPSMDVQQETHYGLELAAVRGPWHFAGEGHWLTASRPGLPDPTFFGGYAEFGYFLTDGDSRSYGKGILGGVDPRSPVGSGGIGAVQLNLRYDYLSLNDGPIQGGVQNGLIGAIVWTPINYLRFNLNYGYLRYSDIPASVSADSSFALHTGGMRVELDF</sequence>
<reference evidence="3 4" key="1">
    <citation type="submission" date="2020-08" db="EMBL/GenBank/DDBJ databases">
        <title>Genomic Encyclopedia of Type Strains, Phase IV (KMG-IV): sequencing the most valuable type-strain genomes for metagenomic binning, comparative biology and taxonomic classification.</title>
        <authorList>
            <person name="Goeker M."/>
        </authorList>
    </citation>
    <scope>NUCLEOTIDE SEQUENCE [LARGE SCALE GENOMIC DNA]</scope>
    <source>
        <strain evidence="3 4">DSM 29348</strain>
    </source>
</reference>
<dbReference type="InterPro" id="IPR010870">
    <property type="entry name" value="Porin_O/P"/>
</dbReference>
<evidence type="ECO:0000313" key="3">
    <source>
        <dbReference type="EMBL" id="MBB3981786.1"/>
    </source>
</evidence>
<name>A0A7W6DEH3_9SPHN</name>
<accession>A0A7W6DEH3</accession>